<comment type="subcellular location">
    <subcellularLocation>
        <location evidence="1">Mitochondrion inner membrane</location>
        <topology evidence="1">Multi-pass membrane protein</topology>
    </subcellularLocation>
</comment>
<keyword evidence="10" id="KW-0406">Ion transport</keyword>
<evidence type="ECO:0000256" key="7">
    <source>
        <dbReference type="ARBA" id="ARBA00022792"/>
    </source>
</evidence>
<feature type="transmembrane region" description="Helical" evidence="16">
    <location>
        <begin position="446"/>
        <end position="464"/>
    </location>
</feature>
<dbReference type="GO" id="GO:0036444">
    <property type="term" value="P:calcium import into the mitochondrion"/>
    <property type="evidence" value="ECO:0007669"/>
    <property type="project" value="TreeGrafter"/>
</dbReference>
<evidence type="ECO:0000256" key="3">
    <source>
        <dbReference type="ARBA" id="ARBA00022448"/>
    </source>
</evidence>
<keyword evidence="12 16" id="KW-0472">Membrane</keyword>
<keyword evidence="5" id="KW-0107">Calcium channel</keyword>
<keyword evidence="3" id="KW-0813">Transport</keyword>
<dbReference type="PANTHER" id="PTHR13462:SF10">
    <property type="entry name" value="CALCIUM UNIPORTER PROTEIN, MITOCHONDRIAL"/>
    <property type="match status" value="1"/>
</dbReference>
<evidence type="ECO:0000256" key="15">
    <source>
        <dbReference type="SAM" id="Coils"/>
    </source>
</evidence>
<feature type="transmembrane region" description="Helical" evidence="16">
    <location>
        <begin position="414"/>
        <end position="434"/>
    </location>
</feature>
<comment type="similarity">
    <text evidence="2">Belongs to the MCU (TC 1.A.77) family.</text>
</comment>
<accession>A0AAW1P321</accession>
<dbReference type="AlphaFoldDB" id="A0AAW1P321"/>
<comment type="caution">
    <text evidence="18">The sequence shown here is derived from an EMBL/GenBank/DDBJ whole genome shotgun (WGS) entry which is preliminary data.</text>
</comment>
<dbReference type="InterPro" id="IPR039055">
    <property type="entry name" value="MCU_fam"/>
</dbReference>
<dbReference type="Pfam" id="PF04678">
    <property type="entry name" value="MCU"/>
    <property type="match status" value="1"/>
</dbReference>
<dbReference type="EMBL" id="JALJOR010000026">
    <property type="protein sequence ID" value="KAK9802958.1"/>
    <property type="molecule type" value="Genomic_DNA"/>
</dbReference>
<evidence type="ECO:0000256" key="14">
    <source>
        <dbReference type="ARBA" id="ARBA00036634"/>
    </source>
</evidence>
<evidence type="ECO:0000256" key="5">
    <source>
        <dbReference type="ARBA" id="ARBA00022673"/>
    </source>
</evidence>
<feature type="transmembrane region" description="Helical" evidence="16">
    <location>
        <begin position="140"/>
        <end position="163"/>
    </location>
</feature>
<evidence type="ECO:0000256" key="9">
    <source>
        <dbReference type="ARBA" id="ARBA00022989"/>
    </source>
</evidence>
<dbReference type="PANTHER" id="PTHR13462">
    <property type="entry name" value="CALCIUM UNIPORTER PROTEIN, MITOCHONDRIAL"/>
    <property type="match status" value="1"/>
</dbReference>
<comment type="catalytic activity">
    <reaction evidence="14">
        <text>Ca(2+)(in) = Ca(2+)(out)</text>
        <dbReference type="Rhea" id="RHEA:29671"/>
        <dbReference type="ChEBI" id="CHEBI:29108"/>
    </reaction>
</comment>
<evidence type="ECO:0000259" key="17">
    <source>
        <dbReference type="Pfam" id="PF04678"/>
    </source>
</evidence>
<keyword evidence="15" id="KW-0175">Coiled coil</keyword>
<sequence>MAHVQGESRRLPLTAPVVTWEATLIDIDITVFQDQQDDYINTVAQGAGVPPSWVKILSARPGSVIVETQIVYPADNATSAAQLAATLFTNTSAVYPSEAFGPVEVAHIQHVTTQPKELMLSPSPVTQPPQAAPSMAHSGIGAGAIVGIIFGVLVLLAFVGFAISWCCKVSKRDLWVPFSIGGERSDPALRDPELGSDPSSRLAHALELDHGETPHRRTPRPIMHAVRNSLTRSSWKSMMDSDADDDAMFYNQTYGTPTSRAASSAAQTFTAHTLGARGSPLPTLDRPTAKFEEAKSLLQRAKVLRFVEELHALGEDVISIPHTELLRRCQASNAAQSEAEAESVCEALDTAGVVLRHGQAVYLKPQEVLDAMTQALPDTEREVKARLEALQEELAPLEQQKQDIDTSAHRRSRLVMWTGFLFLLAQFSLLFRLTFWELSWDVIEPISYFLSSFMGIAAYMYFLWTQEEFAYRQWKHRLQRKWQADGYRQQGFELQRYESLVKDVQRYQRYLKQYARLR</sequence>
<evidence type="ECO:0000256" key="1">
    <source>
        <dbReference type="ARBA" id="ARBA00004448"/>
    </source>
</evidence>
<organism evidence="18 19">
    <name type="scientific">[Myrmecia] bisecta</name>
    <dbReference type="NCBI Taxonomy" id="41462"/>
    <lineage>
        <taxon>Eukaryota</taxon>
        <taxon>Viridiplantae</taxon>
        <taxon>Chlorophyta</taxon>
        <taxon>core chlorophytes</taxon>
        <taxon>Trebouxiophyceae</taxon>
        <taxon>Trebouxiales</taxon>
        <taxon>Trebouxiaceae</taxon>
        <taxon>Myrmecia</taxon>
    </lineage>
</organism>
<keyword evidence="13" id="KW-0407">Ion channel</keyword>
<name>A0AAW1P321_9CHLO</name>
<protein>
    <recommendedName>
        <fullName evidence="17">Calcium uniporter protein C-terminal domain-containing protein</fullName>
    </recommendedName>
</protein>
<keyword evidence="19" id="KW-1185">Reference proteome</keyword>
<proteinExistence type="inferred from homology"/>
<evidence type="ECO:0000256" key="13">
    <source>
        <dbReference type="ARBA" id="ARBA00023303"/>
    </source>
</evidence>
<feature type="coiled-coil region" evidence="15">
    <location>
        <begin position="380"/>
        <end position="407"/>
    </location>
</feature>
<evidence type="ECO:0000313" key="19">
    <source>
        <dbReference type="Proteomes" id="UP001489004"/>
    </source>
</evidence>
<reference evidence="18 19" key="1">
    <citation type="journal article" date="2024" name="Nat. Commun.">
        <title>Phylogenomics reveals the evolutionary origins of lichenization in chlorophyte algae.</title>
        <authorList>
            <person name="Puginier C."/>
            <person name="Libourel C."/>
            <person name="Otte J."/>
            <person name="Skaloud P."/>
            <person name="Haon M."/>
            <person name="Grisel S."/>
            <person name="Petersen M."/>
            <person name="Berrin J.G."/>
            <person name="Delaux P.M."/>
            <person name="Dal Grande F."/>
            <person name="Keller J."/>
        </authorList>
    </citation>
    <scope>NUCLEOTIDE SEQUENCE [LARGE SCALE GENOMIC DNA]</scope>
    <source>
        <strain evidence="18 19">SAG 2043</strain>
    </source>
</reference>
<dbReference type="GO" id="GO:0015292">
    <property type="term" value="F:uniporter activity"/>
    <property type="evidence" value="ECO:0007669"/>
    <property type="project" value="TreeGrafter"/>
</dbReference>
<keyword evidence="8" id="KW-0106">Calcium</keyword>
<keyword evidence="9 16" id="KW-1133">Transmembrane helix</keyword>
<evidence type="ECO:0000313" key="18">
    <source>
        <dbReference type="EMBL" id="KAK9802958.1"/>
    </source>
</evidence>
<evidence type="ECO:0000256" key="8">
    <source>
        <dbReference type="ARBA" id="ARBA00022837"/>
    </source>
</evidence>
<dbReference type="GO" id="GO:1990246">
    <property type="term" value="C:uniplex complex"/>
    <property type="evidence" value="ECO:0007669"/>
    <property type="project" value="TreeGrafter"/>
</dbReference>
<evidence type="ECO:0000256" key="16">
    <source>
        <dbReference type="SAM" id="Phobius"/>
    </source>
</evidence>
<keyword evidence="7" id="KW-0999">Mitochondrion inner membrane</keyword>
<evidence type="ECO:0000256" key="6">
    <source>
        <dbReference type="ARBA" id="ARBA00022692"/>
    </source>
</evidence>
<dbReference type="GO" id="GO:0051560">
    <property type="term" value="P:mitochondrial calcium ion homeostasis"/>
    <property type="evidence" value="ECO:0007669"/>
    <property type="project" value="InterPro"/>
</dbReference>
<dbReference type="Proteomes" id="UP001489004">
    <property type="component" value="Unassembled WGS sequence"/>
</dbReference>
<evidence type="ECO:0000256" key="10">
    <source>
        <dbReference type="ARBA" id="ARBA00023065"/>
    </source>
</evidence>
<keyword evidence="11" id="KW-0496">Mitochondrion</keyword>
<gene>
    <name evidence="18" type="ORF">WJX72_010589</name>
</gene>
<keyword evidence="4" id="KW-0109">Calcium transport</keyword>
<feature type="domain" description="Calcium uniporter protein C-terminal" evidence="17">
    <location>
        <begin position="339"/>
        <end position="500"/>
    </location>
</feature>
<evidence type="ECO:0000256" key="11">
    <source>
        <dbReference type="ARBA" id="ARBA00023128"/>
    </source>
</evidence>
<evidence type="ECO:0000256" key="4">
    <source>
        <dbReference type="ARBA" id="ARBA00022568"/>
    </source>
</evidence>
<keyword evidence="6 16" id="KW-0812">Transmembrane</keyword>
<evidence type="ECO:0000256" key="2">
    <source>
        <dbReference type="ARBA" id="ARBA00005653"/>
    </source>
</evidence>
<evidence type="ECO:0000256" key="12">
    <source>
        <dbReference type="ARBA" id="ARBA00023136"/>
    </source>
</evidence>
<dbReference type="InterPro" id="IPR006769">
    <property type="entry name" value="MCU_C"/>
</dbReference>
<dbReference type="GO" id="GO:0005262">
    <property type="term" value="F:calcium channel activity"/>
    <property type="evidence" value="ECO:0007669"/>
    <property type="project" value="UniProtKB-KW"/>
</dbReference>